<dbReference type="AlphaFoldDB" id="A0A8J4X0S2"/>
<evidence type="ECO:0000313" key="2">
    <source>
        <dbReference type="Proteomes" id="UP000727407"/>
    </source>
</evidence>
<evidence type="ECO:0000313" key="1">
    <source>
        <dbReference type="EMBL" id="KAF5889428.1"/>
    </source>
</evidence>
<protein>
    <submittedName>
        <fullName evidence="1">Uncharacterized protein</fullName>
    </submittedName>
</protein>
<keyword evidence="2" id="KW-1185">Reference proteome</keyword>
<name>A0A8J4X0S2_CLAMG</name>
<dbReference type="Proteomes" id="UP000727407">
    <property type="component" value="Unassembled WGS sequence"/>
</dbReference>
<accession>A0A8J4X0S2</accession>
<comment type="caution">
    <text evidence="1">The sequence shown here is derived from an EMBL/GenBank/DDBJ whole genome shotgun (WGS) entry which is preliminary data.</text>
</comment>
<dbReference type="EMBL" id="QNUK01000812">
    <property type="protein sequence ID" value="KAF5889428.1"/>
    <property type="molecule type" value="Genomic_DNA"/>
</dbReference>
<gene>
    <name evidence="1" type="ORF">DAT39_020870</name>
</gene>
<organism evidence="1 2">
    <name type="scientific">Clarias magur</name>
    <name type="common">Asian catfish</name>
    <name type="synonym">Macropteronotus magur</name>
    <dbReference type="NCBI Taxonomy" id="1594786"/>
    <lineage>
        <taxon>Eukaryota</taxon>
        <taxon>Metazoa</taxon>
        <taxon>Chordata</taxon>
        <taxon>Craniata</taxon>
        <taxon>Vertebrata</taxon>
        <taxon>Euteleostomi</taxon>
        <taxon>Actinopterygii</taxon>
        <taxon>Neopterygii</taxon>
        <taxon>Teleostei</taxon>
        <taxon>Ostariophysi</taxon>
        <taxon>Siluriformes</taxon>
        <taxon>Clariidae</taxon>
        <taxon>Clarias</taxon>
    </lineage>
</organism>
<proteinExistence type="predicted"/>
<reference evidence="1" key="1">
    <citation type="submission" date="2020-07" db="EMBL/GenBank/DDBJ databases">
        <title>Clarias magur genome sequencing, assembly and annotation.</title>
        <authorList>
            <person name="Kushwaha B."/>
            <person name="Kumar R."/>
            <person name="Das P."/>
            <person name="Joshi C.G."/>
            <person name="Kumar D."/>
            <person name="Nagpure N.S."/>
            <person name="Pandey M."/>
            <person name="Agarwal S."/>
            <person name="Srivastava S."/>
            <person name="Singh M."/>
            <person name="Sahoo L."/>
            <person name="Jayasankar P."/>
            <person name="Meher P.K."/>
            <person name="Koringa P.G."/>
            <person name="Iquebal M.A."/>
            <person name="Das S.P."/>
            <person name="Bit A."/>
            <person name="Patnaik S."/>
            <person name="Patel N."/>
            <person name="Shah T.M."/>
            <person name="Hinsu A."/>
            <person name="Jena J.K."/>
        </authorList>
    </citation>
    <scope>NUCLEOTIDE SEQUENCE</scope>
    <source>
        <strain evidence="1">CIFAMagur01</strain>
        <tissue evidence="1">Testis</tissue>
    </source>
</reference>
<sequence length="155" mass="16822">MFRPISEEQNALGSGSEVKDALDVQAYFGGAESLGSGSEVKDALDVQAYFRGAECLWISFRGERRTGRSGLFRRSRISESLVLKPPVKALGSGSEVKDALDVQTYFGGAECPWIWFRGIVMPQTGIMIAQTGTCSRLMGEEEKGRAQLHQTALAG</sequence>